<evidence type="ECO:0000259" key="1">
    <source>
        <dbReference type="PROSITE" id="PS50181"/>
    </source>
</evidence>
<accession>A0A8T0MSF5</accession>
<dbReference type="AlphaFoldDB" id="A0A8T0MSF5"/>
<sequence length="339" mass="36985">AGTYTSPSWSGLPTDILLSILQCLELPQAIVFALVCKSWRSAATVAGIPHSGTPWLMSWRDLLEERKDQVKGSSAVTCKFRHLLDVDKVYDGHEFFCPLLTCCGASHGSLILVNELCDLVLYNPFTLAMISLPPVTDFSFVEAVYDDEGNKEGYLYDKGGVYKAKDLAASFYQMAVLSCSPLKKDEYSVVIIHCDGSWLSLARAGEGKWQVVSTLDVSSQGRYADCAYHNGSLYTVTLQGTVEKWDLDGLNGPAKEIIANKRHNAPILTRHLVPTQLLQASAVLEIGCRTLAESVRFELCKVDSTCKIGSQATASSVLQHAMFIGLNHSVCLSTNSFSG</sequence>
<dbReference type="PANTHER" id="PTHR44259:SF77">
    <property type="entry name" value="OS04G0563401 PROTEIN"/>
    <property type="match status" value="1"/>
</dbReference>
<dbReference type="InterPro" id="IPR005174">
    <property type="entry name" value="KIB1-4_b-propeller"/>
</dbReference>
<dbReference type="Proteomes" id="UP000823388">
    <property type="component" value="Chromosome 9N"/>
</dbReference>
<dbReference type="Pfam" id="PF00646">
    <property type="entry name" value="F-box"/>
    <property type="match status" value="1"/>
</dbReference>
<reference evidence="2" key="1">
    <citation type="submission" date="2020-05" db="EMBL/GenBank/DDBJ databases">
        <title>WGS assembly of Panicum virgatum.</title>
        <authorList>
            <person name="Lovell J.T."/>
            <person name="Jenkins J."/>
            <person name="Shu S."/>
            <person name="Juenger T.E."/>
            <person name="Schmutz J."/>
        </authorList>
    </citation>
    <scope>NUCLEOTIDE SEQUENCE</scope>
    <source>
        <strain evidence="2">AP13</strain>
    </source>
</reference>
<dbReference type="InterPro" id="IPR036047">
    <property type="entry name" value="F-box-like_dom_sf"/>
</dbReference>
<evidence type="ECO:0000313" key="3">
    <source>
        <dbReference type="Proteomes" id="UP000823388"/>
    </source>
</evidence>
<keyword evidence="3" id="KW-1185">Reference proteome</keyword>
<dbReference type="InterPro" id="IPR050942">
    <property type="entry name" value="F-box_BR-signaling"/>
</dbReference>
<protein>
    <recommendedName>
        <fullName evidence="1">F-box domain-containing protein</fullName>
    </recommendedName>
</protein>
<feature type="non-terminal residue" evidence="2">
    <location>
        <position position="1"/>
    </location>
</feature>
<dbReference type="Pfam" id="PF03478">
    <property type="entry name" value="Beta-prop_KIB1-4"/>
    <property type="match status" value="1"/>
</dbReference>
<dbReference type="PANTHER" id="PTHR44259">
    <property type="entry name" value="OS07G0183000 PROTEIN-RELATED"/>
    <property type="match status" value="1"/>
</dbReference>
<name>A0A8T0MSF5_PANVG</name>
<dbReference type="InterPro" id="IPR001810">
    <property type="entry name" value="F-box_dom"/>
</dbReference>
<dbReference type="SMART" id="SM00256">
    <property type="entry name" value="FBOX"/>
    <property type="match status" value="1"/>
</dbReference>
<feature type="domain" description="F-box" evidence="1">
    <location>
        <begin position="6"/>
        <end position="62"/>
    </location>
</feature>
<gene>
    <name evidence="2" type="ORF">PVAP13_9NG551614</name>
</gene>
<proteinExistence type="predicted"/>
<organism evidence="2 3">
    <name type="scientific">Panicum virgatum</name>
    <name type="common">Blackwell switchgrass</name>
    <dbReference type="NCBI Taxonomy" id="38727"/>
    <lineage>
        <taxon>Eukaryota</taxon>
        <taxon>Viridiplantae</taxon>
        <taxon>Streptophyta</taxon>
        <taxon>Embryophyta</taxon>
        <taxon>Tracheophyta</taxon>
        <taxon>Spermatophyta</taxon>
        <taxon>Magnoliopsida</taxon>
        <taxon>Liliopsida</taxon>
        <taxon>Poales</taxon>
        <taxon>Poaceae</taxon>
        <taxon>PACMAD clade</taxon>
        <taxon>Panicoideae</taxon>
        <taxon>Panicodae</taxon>
        <taxon>Paniceae</taxon>
        <taxon>Panicinae</taxon>
        <taxon>Panicum</taxon>
        <taxon>Panicum sect. Hiantes</taxon>
    </lineage>
</organism>
<dbReference type="EMBL" id="CM029054">
    <property type="protein sequence ID" value="KAG2540411.1"/>
    <property type="molecule type" value="Genomic_DNA"/>
</dbReference>
<dbReference type="PROSITE" id="PS50181">
    <property type="entry name" value="FBOX"/>
    <property type="match status" value="1"/>
</dbReference>
<dbReference type="Gene3D" id="1.20.1280.50">
    <property type="match status" value="1"/>
</dbReference>
<comment type="caution">
    <text evidence="2">The sequence shown here is derived from an EMBL/GenBank/DDBJ whole genome shotgun (WGS) entry which is preliminary data.</text>
</comment>
<dbReference type="SUPFAM" id="SSF81383">
    <property type="entry name" value="F-box domain"/>
    <property type="match status" value="1"/>
</dbReference>
<dbReference type="CDD" id="cd09917">
    <property type="entry name" value="F-box_SF"/>
    <property type="match status" value="1"/>
</dbReference>
<evidence type="ECO:0000313" key="2">
    <source>
        <dbReference type="EMBL" id="KAG2540411.1"/>
    </source>
</evidence>